<name>A0A2P2NGQ0_RHIMU</name>
<dbReference type="EMBL" id="GGEC01061096">
    <property type="protein sequence ID" value="MBX41580.1"/>
    <property type="molecule type" value="Transcribed_RNA"/>
</dbReference>
<proteinExistence type="predicted"/>
<sequence length="26" mass="2890">MSCFWANRNIGLFAAGTALLHQRQAL</sequence>
<protein>
    <submittedName>
        <fullName evidence="1">Uncharacterized protein</fullName>
    </submittedName>
</protein>
<accession>A0A2P2NGQ0</accession>
<organism evidence="1">
    <name type="scientific">Rhizophora mucronata</name>
    <name type="common">Asiatic mangrove</name>
    <dbReference type="NCBI Taxonomy" id="61149"/>
    <lineage>
        <taxon>Eukaryota</taxon>
        <taxon>Viridiplantae</taxon>
        <taxon>Streptophyta</taxon>
        <taxon>Embryophyta</taxon>
        <taxon>Tracheophyta</taxon>
        <taxon>Spermatophyta</taxon>
        <taxon>Magnoliopsida</taxon>
        <taxon>eudicotyledons</taxon>
        <taxon>Gunneridae</taxon>
        <taxon>Pentapetalae</taxon>
        <taxon>rosids</taxon>
        <taxon>fabids</taxon>
        <taxon>Malpighiales</taxon>
        <taxon>Rhizophoraceae</taxon>
        <taxon>Rhizophora</taxon>
    </lineage>
</organism>
<reference evidence="1" key="1">
    <citation type="submission" date="2018-02" db="EMBL/GenBank/DDBJ databases">
        <title>Rhizophora mucronata_Transcriptome.</title>
        <authorList>
            <person name="Meera S.P."/>
            <person name="Sreeshan A."/>
            <person name="Augustine A."/>
        </authorList>
    </citation>
    <scope>NUCLEOTIDE SEQUENCE</scope>
    <source>
        <tissue evidence="1">Leaf</tissue>
    </source>
</reference>
<dbReference type="AlphaFoldDB" id="A0A2P2NGQ0"/>
<evidence type="ECO:0000313" key="1">
    <source>
        <dbReference type="EMBL" id="MBX41580.1"/>
    </source>
</evidence>